<comment type="caution">
    <text evidence="2">The sequence shown here is derived from an EMBL/GenBank/DDBJ whole genome shotgun (WGS) entry which is preliminary data.</text>
</comment>
<proteinExistence type="predicted"/>
<reference evidence="2 3" key="1">
    <citation type="submission" date="2024-05" db="EMBL/GenBank/DDBJ databases">
        <authorList>
            <person name="Wallberg A."/>
        </authorList>
    </citation>
    <scope>NUCLEOTIDE SEQUENCE [LARGE SCALE GENOMIC DNA]</scope>
</reference>
<organism evidence="2 3">
    <name type="scientific">Meganyctiphanes norvegica</name>
    <name type="common">Northern krill</name>
    <name type="synonym">Thysanopoda norvegica</name>
    <dbReference type="NCBI Taxonomy" id="48144"/>
    <lineage>
        <taxon>Eukaryota</taxon>
        <taxon>Metazoa</taxon>
        <taxon>Ecdysozoa</taxon>
        <taxon>Arthropoda</taxon>
        <taxon>Crustacea</taxon>
        <taxon>Multicrustacea</taxon>
        <taxon>Malacostraca</taxon>
        <taxon>Eumalacostraca</taxon>
        <taxon>Eucarida</taxon>
        <taxon>Euphausiacea</taxon>
        <taxon>Euphausiidae</taxon>
        <taxon>Meganyctiphanes</taxon>
    </lineage>
</organism>
<sequence>SRSSSKSPCNGECSNQLEDLRDKVRTLTYSSQTQAENHKQHINEIQQELVIAKSAHEAQLQRLEGESRAALAAVEQQLAAQQQRSLATLQERDAEITRLSKKIMELEKRTPQGGLGSLEATAALLSHVSGGSDGPLLHHLEELARKDKDIIQLRREKRECETTMREVSS</sequence>
<dbReference type="EMBL" id="CAXKWB010018161">
    <property type="protein sequence ID" value="CAL4120377.1"/>
    <property type="molecule type" value="Genomic_DNA"/>
</dbReference>
<gene>
    <name evidence="2" type="ORF">MNOR_LOCUS22004</name>
</gene>
<name>A0AAV2RAV2_MEGNR</name>
<keyword evidence="3" id="KW-1185">Reference proteome</keyword>
<dbReference type="Proteomes" id="UP001497623">
    <property type="component" value="Unassembled WGS sequence"/>
</dbReference>
<accession>A0AAV2RAV2</accession>
<feature type="non-terminal residue" evidence="2">
    <location>
        <position position="169"/>
    </location>
</feature>
<evidence type="ECO:0000313" key="3">
    <source>
        <dbReference type="Proteomes" id="UP001497623"/>
    </source>
</evidence>
<protein>
    <submittedName>
        <fullName evidence="2">Uncharacterized protein</fullName>
    </submittedName>
</protein>
<feature type="coiled-coil region" evidence="1">
    <location>
        <begin position="35"/>
        <end position="109"/>
    </location>
</feature>
<evidence type="ECO:0000313" key="2">
    <source>
        <dbReference type="EMBL" id="CAL4120377.1"/>
    </source>
</evidence>
<feature type="non-terminal residue" evidence="2">
    <location>
        <position position="1"/>
    </location>
</feature>
<dbReference type="AlphaFoldDB" id="A0AAV2RAV2"/>
<keyword evidence="1" id="KW-0175">Coiled coil</keyword>
<evidence type="ECO:0000256" key="1">
    <source>
        <dbReference type="SAM" id="Coils"/>
    </source>
</evidence>